<dbReference type="EMBL" id="JBJQND010000002">
    <property type="protein sequence ID" value="KAL3885329.1"/>
    <property type="molecule type" value="Genomic_DNA"/>
</dbReference>
<organism evidence="6 7">
    <name type="scientific">Sinanodonta woodiana</name>
    <name type="common">Chinese pond mussel</name>
    <name type="synonym">Anodonta woodiana</name>
    <dbReference type="NCBI Taxonomy" id="1069815"/>
    <lineage>
        <taxon>Eukaryota</taxon>
        <taxon>Metazoa</taxon>
        <taxon>Spiralia</taxon>
        <taxon>Lophotrochozoa</taxon>
        <taxon>Mollusca</taxon>
        <taxon>Bivalvia</taxon>
        <taxon>Autobranchia</taxon>
        <taxon>Heteroconchia</taxon>
        <taxon>Palaeoheterodonta</taxon>
        <taxon>Unionida</taxon>
        <taxon>Unionoidea</taxon>
        <taxon>Unionidae</taxon>
        <taxon>Unioninae</taxon>
        <taxon>Sinanodonta</taxon>
    </lineage>
</organism>
<dbReference type="Gene3D" id="1.20.140.150">
    <property type="match status" value="1"/>
</dbReference>
<feature type="transmembrane region" description="Helical" evidence="5">
    <location>
        <begin position="190"/>
        <end position="210"/>
    </location>
</feature>
<protein>
    <recommendedName>
        <fullName evidence="8">Lipoma HMGIC fusion partner-like 2 protein</fullName>
    </recommendedName>
</protein>
<evidence type="ECO:0000313" key="7">
    <source>
        <dbReference type="Proteomes" id="UP001634394"/>
    </source>
</evidence>
<name>A0ABD3XIC4_SINWO</name>
<comment type="caution">
    <text evidence="6">The sequence shown here is derived from an EMBL/GenBank/DDBJ whole genome shotgun (WGS) entry which is preliminary data.</text>
</comment>
<dbReference type="EMBL" id="JBJQND010000002">
    <property type="protein sequence ID" value="KAL3885328.1"/>
    <property type="molecule type" value="Genomic_DNA"/>
</dbReference>
<gene>
    <name evidence="6" type="ORF">ACJMK2_025404</name>
</gene>
<dbReference type="PANTHER" id="PTHR12489:SF19">
    <property type="entry name" value="LHFPL TETRASPAN SUBFAMILY MEMBER 2 PROTEIN"/>
    <property type="match status" value="1"/>
</dbReference>
<keyword evidence="7" id="KW-1185">Reference proteome</keyword>
<dbReference type="Pfam" id="PF10242">
    <property type="entry name" value="L_HMGIC_fpl"/>
    <property type="match status" value="1"/>
</dbReference>
<proteinExistence type="predicted"/>
<feature type="transmembrane region" description="Helical" evidence="5">
    <location>
        <begin position="103"/>
        <end position="127"/>
    </location>
</feature>
<keyword evidence="3 5" id="KW-1133">Transmembrane helix</keyword>
<dbReference type="GO" id="GO:0016020">
    <property type="term" value="C:membrane"/>
    <property type="evidence" value="ECO:0007669"/>
    <property type="project" value="UniProtKB-SubCell"/>
</dbReference>
<feature type="transmembrane region" description="Helical" evidence="5">
    <location>
        <begin position="139"/>
        <end position="161"/>
    </location>
</feature>
<comment type="subcellular location">
    <subcellularLocation>
        <location evidence="1">Membrane</location>
        <topology evidence="1">Multi-pass membrane protein</topology>
    </subcellularLocation>
</comment>
<dbReference type="PANTHER" id="PTHR12489">
    <property type="entry name" value="LIPOMA HMGIC FUSION PARTNER-LIKE PROTEIN"/>
    <property type="match status" value="1"/>
</dbReference>
<dbReference type="EMBL" id="JBJQND010000002">
    <property type="protein sequence ID" value="KAL3885332.1"/>
    <property type="molecule type" value="Genomic_DNA"/>
</dbReference>
<keyword evidence="4 5" id="KW-0472">Membrane</keyword>
<dbReference type="EMBL" id="JBJQND010000002">
    <property type="protein sequence ID" value="KAL3885331.1"/>
    <property type="molecule type" value="Genomic_DNA"/>
</dbReference>
<accession>A0ABD3XIC4</accession>
<feature type="transmembrane region" description="Helical" evidence="5">
    <location>
        <begin position="12"/>
        <end position="35"/>
    </location>
</feature>
<evidence type="ECO:0000256" key="2">
    <source>
        <dbReference type="ARBA" id="ARBA00022692"/>
    </source>
</evidence>
<reference evidence="6 7" key="1">
    <citation type="submission" date="2024-11" db="EMBL/GenBank/DDBJ databases">
        <title>Chromosome-level genome assembly of the freshwater bivalve Anodonta woodiana.</title>
        <authorList>
            <person name="Chen X."/>
        </authorList>
    </citation>
    <scope>NUCLEOTIDE SEQUENCE [LARGE SCALE GENOMIC DNA]</scope>
    <source>
        <strain evidence="6">MN2024</strain>
        <tissue evidence="6">Gills</tissue>
    </source>
</reference>
<evidence type="ECO:0000256" key="5">
    <source>
        <dbReference type="SAM" id="Phobius"/>
    </source>
</evidence>
<dbReference type="Proteomes" id="UP001634394">
    <property type="component" value="Unassembled WGS sequence"/>
</dbReference>
<evidence type="ECO:0000256" key="4">
    <source>
        <dbReference type="ARBA" id="ARBA00023136"/>
    </source>
</evidence>
<evidence type="ECO:0008006" key="8">
    <source>
        <dbReference type="Google" id="ProtNLM"/>
    </source>
</evidence>
<sequence>MCPVIVTCRSICWTLLTIATTLVMIASIMSPQWLIGYSRKEGLLTIFEISNNTIFDSEKTYEPTIGIINRCTKLHKFQNILERENCATFVTSPSMGNDQFPNAWKATLAFFSVGGILLVFTMFTSVISICTQSLFGKSIFTVSGLIQSISGLFCVIALLLYPVGWSSRKVKNYCGENAAEFVIDQCTLGWSFYLCIAGTLLVFVCSVLSIGADHATSSRKVEEEVLEGKSLICVMA</sequence>
<evidence type="ECO:0000313" key="6">
    <source>
        <dbReference type="EMBL" id="KAL3885331.1"/>
    </source>
</evidence>
<dbReference type="InterPro" id="IPR019372">
    <property type="entry name" value="LHFPL"/>
</dbReference>
<evidence type="ECO:0000256" key="1">
    <source>
        <dbReference type="ARBA" id="ARBA00004141"/>
    </source>
</evidence>
<dbReference type="AlphaFoldDB" id="A0ABD3XIC4"/>
<keyword evidence="2 5" id="KW-0812">Transmembrane</keyword>
<dbReference type="EMBL" id="JBJQND010000002">
    <property type="protein sequence ID" value="KAL3885333.1"/>
    <property type="molecule type" value="Genomic_DNA"/>
</dbReference>
<evidence type="ECO:0000256" key="3">
    <source>
        <dbReference type="ARBA" id="ARBA00022989"/>
    </source>
</evidence>
<dbReference type="EMBL" id="JBJQND010000002">
    <property type="protein sequence ID" value="KAL3885330.1"/>
    <property type="molecule type" value="Genomic_DNA"/>
</dbReference>